<name>A0ABW1X1W1_9ACTN</name>
<gene>
    <name evidence="7" type="ORF">ACFP57_09555</name>
</gene>
<feature type="transmembrane region" description="Helical" evidence="5">
    <location>
        <begin position="352"/>
        <end position="371"/>
    </location>
</feature>
<feature type="transmembrane region" description="Helical" evidence="5">
    <location>
        <begin position="377"/>
        <end position="399"/>
    </location>
</feature>
<proteinExistence type="predicted"/>
<dbReference type="PANTHER" id="PTHR23508:SF10">
    <property type="entry name" value="CARBOXYLIC ACID TRANSPORTER PROTEIN HOMOLOG"/>
    <property type="match status" value="1"/>
</dbReference>
<feature type="transmembrane region" description="Helical" evidence="5">
    <location>
        <begin position="262"/>
        <end position="283"/>
    </location>
</feature>
<dbReference type="Gene3D" id="1.20.1250.20">
    <property type="entry name" value="MFS general substrate transporter like domains"/>
    <property type="match status" value="2"/>
</dbReference>
<evidence type="ECO:0000313" key="7">
    <source>
        <dbReference type="EMBL" id="MFC6397222.1"/>
    </source>
</evidence>
<feature type="transmembrane region" description="Helical" evidence="5">
    <location>
        <begin position="58"/>
        <end position="78"/>
    </location>
</feature>
<evidence type="ECO:0000313" key="8">
    <source>
        <dbReference type="Proteomes" id="UP001596266"/>
    </source>
</evidence>
<evidence type="ECO:0000256" key="3">
    <source>
        <dbReference type="ARBA" id="ARBA00022989"/>
    </source>
</evidence>
<dbReference type="InterPro" id="IPR005829">
    <property type="entry name" value="Sugar_transporter_CS"/>
</dbReference>
<keyword evidence="2 5" id="KW-0812">Transmembrane</keyword>
<feature type="domain" description="Major facilitator superfamily (MFS) profile" evidence="6">
    <location>
        <begin position="21"/>
        <end position="403"/>
    </location>
</feature>
<feature type="transmembrane region" description="Helical" evidence="5">
    <location>
        <begin position="173"/>
        <end position="191"/>
    </location>
</feature>
<dbReference type="InterPro" id="IPR011701">
    <property type="entry name" value="MFS"/>
</dbReference>
<dbReference type="PROSITE" id="PS00217">
    <property type="entry name" value="SUGAR_TRANSPORT_2"/>
    <property type="match status" value="1"/>
</dbReference>
<feature type="transmembrane region" description="Helical" evidence="5">
    <location>
        <begin position="145"/>
        <end position="167"/>
    </location>
</feature>
<reference evidence="8" key="1">
    <citation type="journal article" date="2019" name="Int. J. Syst. Evol. Microbiol.">
        <title>The Global Catalogue of Microorganisms (GCM) 10K type strain sequencing project: providing services to taxonomists for standard genome sequencing and annotation.</title>
        <authorList>
            <consortium name="The Broad Institute Genomics Platform"/>
            <consortium name="The Broad Institute Genome Sequencing Center for Infectious Disease"/>
            <person name="Wu L."/>
            <person name="Ma J."/>
        </authorList>
    </citation>
    <scope>NUCLEOTIDE SEQUENCE [LARGE SCALE GENOMIC DNA]</scope>
    <source>
        <strain evidence="8">CGMCC 1.15277</strain>
    </source>
</reference>
<evidence type="ECO:0000256" key="2">
    <source>
        <dbReference type="ARBA" id="ARBA00022692"/>
    </source>
</evidence>
<dbReference type="PROSITE" id="PS50850">
    <property type="entry name" value="MFS"/>
    <property type="match status" value="1"/>
</dbReference>
<dbReference type="SUPFAM" id="SSF103473">
    <property type="entry name" value="MFS general substrate transporter"/>
    <property type="match status" value="1"/>
</dbReference>
<feature type="transmembrane region" description="Helical" evidence="5">
    <location>
        <begin position="21"/>
        <end position="46"/>
    </location>
</feature>
<feature type="transmembrane region" description="Helical" evidence="5">
    <location>
        <begin position="112"/>
        <end position="133"/>
    </location>
</feature>
<protein>
    <submittedName>
        <fullName evidence="7">MFS transporter</fullName>
    </submittedName>
</protein>
<keyword evidence="3 5" id="KW-1133">Transmembrane helix</keyword>
<comment type="subcellular location">
    <subcellularLocation>
        <location evidence="1">Cell membrane</location>
        <topology evidence="1">Multi-pass membrane protein</topology>
    </subcellularLocation>
</comment>
<comment type="caution">
    <text evidence="7">The sequence shown here is derived from an EMBL/GenBank/DDBJ whole genome shotgun (WGS) entry which is preliminary data.</text>
</comment>
<dbReference type="EMBL" id="JBHSUA010000019">
    <property type="protein sequence ID" value="MFC6397222.1"/>
    <property type="molecule type" value="Genomic_DNA"/>
</dbReference>
<feature type="transmembrane region" description="Helical" evidence="5">
    <location>
        <begin position="85"/>
        <end position="106"/>
    </location>
</feature>
<evidence type="ECO:0000259" key="6">
    <source>
        <dbReference type="PROSITE" id="PS50850"/>
    </source>
</evidence>
<keyword evidence="8" id="KW-1185">Reference proteome</keyword>
<feature type="transmembrane region" description="Helical" evidence="5">
    <location>
        <begin position="225"/>
        <end position="242"/>
    </location>
</feature>
<evidence type="ECO:0000256" key="1">
    <source>
        <dbReference type="ARBA" id="ARBA00004651"/>
    </source>
</evidence>
<dbReference type="InterPro" id="IPR036259">
    <property type="entry name" value="MFS_trans_sf"/>
</dbReference>
<dbReference type="RefSeq" id="WP_343886464.1">
    <property type="nucleotide sequence ID" value="NZ_BAAAKI010000016.1"/>
</dbReference>
<sequence length="420" mass="44458">MTTTLPAPSTTERPSRYALTALLASAVGYAMDGFDLLILSFSLGAITRTFGLGTSQAGFLATITLLGAVLGGIVGGIASDRIGRVKVLTISILVFAVFTACTGLAPNYHLLVLFRFLSGIGLGAEYGVGMTLATEAWPAKWRGRAASFVAVGWQVGVLLAAFVSAWALGNPSVGWRGLFLIGAVPALLAFFTRRHVDEPEMFEAKAPSSNPVRELFNSPERVRHSLAIFVLTSVQNFGYYGLMVWLPSHLSKTYGFSLTKSATWTAVTVLGMITGILVFGFMADRVGRRPMFLAFQLGAVISVLAYSQLHSPLALLIGGAVMGAFVNGMMGGYGALTAELFPTHARGTAQNVLFNAGRGVGGLAPWLVGLVAGSHGFGFAIGLLASIYVLDLIVTLLLVPERRGVELDSVGQRERPDLRP</sequence>
<dbReference type="Proteomes" id="UP001596266">
    <property type="component" value="Unassembled WGS sequence"/>
</dbReference>
<feature type="transmembrane region" description="Helical" evidence="5">
    <location>
        <begin position="290"/>
        <end position="309"/>
    </location>
</feature>
<dbReference type="PANTHER" id="PTHR23508">
    <property type="entry name" value="CARBOXYLIC ACID TRANSPORTER PROTEIN HOMOLOG"/>
    <property type="match status" value="1"/>
</dbReference>
<organism evidence="7 8">
    <name type="scientific">Luteococcus sanguinis</name>
    <dbReference type="NCBI Taxonomy" id="174038"/>
    <lineage>
        <taxon>Bacteria</taxon>
        <taxon>Bacillati</taxon>
        <taxon>Actinomycetota</taxon>
        <taxon>Actinomycetes</taxon>
        <taxon>Propionibacteriales</taxon>
        <taxon>Propionibacteriaceae</taxon>
        <taxon>Luteococcus</taxon>
    </lineage>
</organism>
<dbReference type="Pfam" id="PF07690">
    <property type="entry name" value="MFS_1"/>
    <property type="match status" value="1"/>
</dbReference>
<feature type="transmembrane region" description="Helical" evidence="5">
    <location>
        <begin position="315"/>
        <end position="340"/>
    </location>
</feature>
<dbReference type="InterPro" id="IPR020846">
    <property type="entry name" value="MFS_dom"/>
</dbReference>
<evidence type="ECO:0000256" key="4">
    <source>
        <dbReference type="ARBA" id="ARBA00023136"/>
    </source>
</evidence>
<keyword evidence="4 5" id="KW-0472">Membrane</keyword>
<evidence type="ECO:0000256" key="5">
    <source>
        <dbReference type="SAM" id="Phobius"/>
    </source>
</evidence>
<accession>A0ABW1X1W1</accession>